<feature type="non-terminal residue" evidence="1">
    <location>
        <position position="1"/>
    </location>
</feature>
<dbReference type="AlphaFoldDB" id="A0A6V7HGZ5"/>
<name>A0A6V7HGZ5_9HYME</name>
<dbReference type="Proteomes" id="UP000752696">
    <property type="component" value="Unassembled WGS sequence"/>
</dbReference>
<gene>
    <name evidence="1" type="ORF">MHI_LOCUS828021</name>
</gene>
<accession>A0A6V7HGZ5</accession>
<proteinExistence type="predicted"/>
<dbReference type="EMBL" id="CAJDYZ010011072">
    <property type="protein sequence ID" value="CAD1478843.1"/>
    <property type="molecule type" value="Genomic_DNA"/>
</dbReference>
<protein>
    <submittedName>
        <fullName evidence="1">Uncharacterized protein</fullName>
    </submittedName>
</protein>
<evidence type="ECO:0000313" key="2">
    <source>
        <dbReference type="Proteomes" id="UP000752696"/>
    </source>
</evidence>
<sequence length="42" mass="4705">TYSNARVRATSTTQHMSGQYSQQYCTMDLIGIAFSRDSGNRT</sequence>
<comment type="caution">
    <text evidence="1">The sequence shown here is derived from an EMBL/GenBank/DDBJ whole genome shotgun (WGS) entry which is preliminary data.</text>
</comment>
<organism evidence="1 2">
    <name type="scientific">Heterotrigona itama</name>
    <dbReference type="NCBI Taxonomy" id="395501"/>
    <lineage>
        <taxon>Eukaryota</taxon>
        <taxon>Metazoa</taxon>
        <taxon>Ecdysozoa</taxon>
        <taxon>Arthropoda</taxon>
        <taxon>Hexapoda</taxon>
        <taxon>Insecta</taxon>
        <taxon>Pterygota</taxon>
        <taxon>Neoptera</taxon>
        <taxon>Endopterygota</taxon>
        <taxon>Hymenoptera</taxon>
        <taxon>Apocrita</taxon>
        <taxon>Aculeata</taxon>
        <taxon>Apoidea</taxon>
        <taxon>Anthophila</taxon>
        <taxon>Apidae</taxon>
        <taxon>Heterotrigona</taxon>
    </lineage>
</organism>
<evidence type="ECO:0000313" key="1">
    <source>
        <dbReference type="EMBL" id="CAD1478843.1"/>
    </source>
</evidence>
<reference evidence="1" key="1">
    <citation type="submission" date="2020-07" db="EMBL/GenBank/DDBJ databases">
        <authorList>
            <person name="Nazaruddin N."/>
        </authorList>
    </citation>
    <scope>NUCLEOTIDE SEQUENCE</scope>
</reference>
<feature type="non-terminal residue" evidence="1">
    <location>
        <position position="42"/>
    </location>
</feature>
<keyword evidence="2" id="KW-1185">Reference proteome</keyword>
<dbReference type="OrthoDB" id="10403997at2759"/>